<keyword evidence="4" id="KW-1185">Reference proteome</keyword>
<feature type="signal peptide" evidence="1">
    <location>
        <begin position="1"/>
        <end position="26"/>
    </location>
</feature>
<keyword evidence="1" id="KW-0732">Signal</keyword>
<dbReference type="PANTHER" id="PTHR30024:SF21">
    <property type="entry name" value="ABC TRANSPORTER SUBSTRATE-BINDING PROTEIN"/>
    <property type="match status" value="1"/>
</dbReference>
<reference evidence="3 4" key="1">
    <citation type="submission" date="2014-04" db="EMBL/GenBank/DDBJ databases">
        <title>Draft genome sequence of Pantoea beijingensis strain LMG 27579, an emerging pathogen to Pleurotus eryngii with potential industrial application.</title>
        <authorList>
            <person name="Xu F."/>
            <person name="Liu Y."/>
            <person name="Wang S."/>
            <person name="Yin Y."/>
            <person name="Ma Y."/>
            <person name="Zhao S."/>
            <person name="Rong C."/>
        </authorList>
    </citation>
    <scope>NUCLEOTIDE SEQUENCE [LARGE SCALE GENOMIC DNA]</scope>
    <source>
        <strain evidence="3 4">LMG 27579</strain>
    </source>
</reference>
<dbReference type="AlphaFoldDB" id="A0A443IF63"/>
<organism evidence="3 4">
    <name type="scientific">[Pantoea] beijingensis</name>
    <dbReference type="NCBI Taxonomy" id="1324864"/>
    <lineage>
        <taxon>Bacteria</taxon>
        <taxon>Pseudomonadati</taxon>
        <taxon>Pseudomonadota</taxon>
        <taxon>Gammaproteobacteria</taxon>
        <taxon>Enterobacterales</taxon>
        <taxon>Erwiniaceae</taxon>
        <taxon>Erwinia</taxon>
    </lineage>
</organism>
<evidence type="ECO:0000313" key="4">
    <source>
        <dbReference type="Proteomes" id="UP000288794"/>
    </source>
</evidence>
<dbReference type="SUPFAM" id="SSF53850">
    <property type="entry name" value="Periplasmic binding protein-like II"/>
    <property type="match status" value="1"/>
</dbReference>
<comment type="caution">
    <text evidence="3">The sequence shown here is derived from an EMBL/GenBank/DDBJ whole genome shotgun (WGS) entry which is preliminary data.</text>
</comment>
<gene>
    <name evidence="3" type="ORF">ED28_06935</name>
</gene>
<dbReference type="InterPro" id="IPR015168">
    <property type="entry name" value="SsuA/THI5"/>
</dbReference>
<dbReference type="PANTHER" id="PTHR30024">
    <property type="entry name" value="ALIPHATIC SULFONATES-BINDING PROTEIN-RELATED"/>
    <property type="match status" value="1"/>
</dbReference>
<accession>A0A443IF63</accession>
<dbReference type="EMBL" id="JMEE01000009">
    <property type="protein sequence ID" value="RWR02713.1"/>
    <property type="molecule type" value="Genomic_DNA"/>
</dbReference>
<feature type="domain" description="SsuA/THI5-like" evidence="2">
    <location>
        <begin position="65"/>
        <end position="256"/>
    </location>
</feature>
<name>A0A443IF63_9GAMM</name>
<evidence type="ECO:0000259" key="2">
    <source>
        <dbReference type="Pfam" id="PF09084"/>
    </source>
</evidence>
<feature type="chain" id="PRO_5019008571" description="SsuA/THI5-like domain-containing protein" evidence="1">
    <location>
        <begin position="27"/>
        <end position="358"/>
    </location>
</feature>
<evidence type="ECO:0000313" key="3">
    <source>
        <dbReference type="EMBL" id="RWR02713.1"/>
    </source>
</evidence>
<protein>
    <recommendedName>
        <fullName evidence="2">SsuA/THI5-like domain-containing protein</fullName>
    </recommendedName>
</protein>
<sequence>MKTKYQYALAIISLLAAQLIWVPAQAAENLPNVIHIAGQGNPYGTPYGTAVIGVLRANGYLEKAFADEHVKIDWQFPQGTGPAINEALANGQLDFANYGGLPNIVGRGSGLRTKILASYGSSPIYVVTRKGAAIKTLADLKGKKVSVSRGTILELSLATLLNSINLSEKDIQLYDLKAADQISALTSGDIDVVVGNADILPLRDKGIADVIYTTKGKNDPANIFGSLVVTERFAQRYPEVTQRVVDAFVQAAAFASDEKNRQQVFAIWAQTKMPRNSLESDYQGDLLKDRLNPLLDNYFRANLQRGISFARDSKLIRRDIDVQQWVDDRYINQSIEKLGYQSLWTKKEANGNDSPGTR</sequence>
<proteinExistence type="predicted"/>
<dbReference type="Gene3D" id="3.40.190.10">
    <property type="entry name" value="Periplasmic binding protein-like II"/>
    <property type="match status" value="2"/>
</dbReference>
<dbReference type="Pfam" id="PF09084">
    <property type="entry name" value="NMT1"/>
    <property type="match status" value="1"/>
</dbReference>
<evidence type="ECO:0000256" key="1">
    <source>
        <dbReference type="SAM" id="SignalP"/>
    </source>
</evidence>
<dbReference type="Proteomes" id="UP000288794">
    <property type="component" value="Unassembled WGS sequence"/>
</dbReference>